<gene>
    <name evidence="7" type="primary">GIN1_2</name>
    <name evidence="7" type="ORF">LTR77_006775</name>
</gene>
<dbReference type="GO" id="GO:0045944">
    <property type="term" value="P:positive regulation of transcription by RNA polymerase II"/>
    <property type="evidence" value="ECO:0007669"/>
    <property type="project" value="TreeGrafter"/>
</dbReference>
<dbReference type="GeneID" id="89928114"/>
<feature type="compositionally biased region" description="Pro residues" evidence="6">
    <location>
        <begin position="70"/>
        <end position="87"/>
    </location>
</feature>
<keyword evidence="8" id="KW-1185">Reference proteome</keyword>
<dbReference type="PANTHER" id="PTHR47540:SF2">
    <property type="entry name" value="ZN(II)2CYS6 TRANSCRIPTION FACTOR (EUROFUNG)"/>
    <property type="match status" value="1"/>
</dbReference>
<feature type="compositionally biased region" description="Polar residues" evidence="6">
    <location>
        <begin position="54"/>
        <end position="64"/>
    </location>
</feature>
<evidence type="ECO:0000256" key="6">
    <source>
        <dbReference type="SAM" id="MobiDB-lite"/>
    </source>
</evidence>
<keyword evidence="2" id="KW-0805">Transcription regulation</keyword>
<dbReference type="GO" id="GO:0005634">
    <property type="term" value="C:nucleus"/>
    <property type="evidence" value="ECO:0007669"/>
    <property type="project" value="UniProtKB-SubCell"/>
</dbReference>
<accession>A0AAV9P9U8</accession>
<evidence type="ECO:0000256" key="5">
    <source>
        <dbReference type="ARBA" id="ARBA00023242"/>
    </source>
</evidence>
<dbReference type="AlphaFoldDB" id="A0AAV9P9U8"/>
<proteinExistence type="predicted"/>
<evidence type="ECO:0000256" key="1">
    <source>
        <dbReference type="ARBA" id="ARBA00004123"/>
    </source>
</evidence>
<keyword evidence="5" id="KW-0539">Nucleus</keyword>
<keyword evidence="3" id="KW-0238">DNA-binding</keyword>
<keyword evidence="4" id="KW-0804">Transcription</keyword>
<dbReference type="InterPro" id="IPR051711">
    <property type="entry name" value="Stress_Response_Reg"/>
</dbReference>
<protein>
    <submittedName>
        <fullName evidence="7">Gypsy retrotransposon integrase-like protein 1</fullName>
    </submittedName>
</protein>
<evidence type="ECO:0000256" key="4">
    <source>
        <dbReference type="ARBA" id="ARBA00023163"/>
    </source>
</evidence>
<evidence type="ECO:0000313" key="7">
    <source>
        <dbReference type="EMBL" id="KAK5168206.1"/>
    </source>
</evidence>
<organism evidence="7 8">
    <name type="scientific">Saxophila tyrrhenica</name>
    <dbReference type="NCBI Taxonomy" id="1690608"/>
    <lineage>
        <taxon>Eukaryota</taxon>
        <taxon>Fungi</taxon>
        <taxon>Dikarya</taxon>
        <taxon>Ascomycota</taxon>
        <taxon>Pezizomycotina</taxon>
        <taxon>Dothideomycetes</taxon>
        <taxon>Dothideomycetidae</taxon>
        <taxon>Mycosphaerellales</taxon>
        <taxon>Extremaceae</taxon>
        <taxon>Saxophila</taxon>
    </lineage>
</organism>
<comment type="subcellular location">
    <subcellularLocation>
        <location evidence="1">Nucleus</location>
    </subcellularLocation>
</comment>
<evidence type="ECO:0000256" key="2">
    <source>
        <dbReference type="ARBA" id="ARBA00023015"/>
    </source>
</evidence>
<dbReference type="PANTHER" id="PTHR47540">
    <property type="entry name" value="THIAMINE REPRESSIBLE GENES REGULATORY PROTEIN THI5"/>
    <property type="match status" value="1"/>
</dbReference>
<sequence>MACSYDEPDRRMTAVEYIQSLERKVEDLEMALDRESARGSSSPASPMTIRSDRNGPSSSTDTPTASQASMPPPQTSAPPLPPAPPSSTPFTNGAHADAPQAGKSSGTPADEDVIETMVGAGEYDSPHASSFERYRGSFAGLSLLRRVHDLCKDASASRKNSEVETLQDDFIHAFDFDSPENDSSIPWDAFAMLPSRANFDRAIDVVVNQACCNMQFLDRPTLEEIARQVYAETEKDSKHYSRKPLALLYAVLALARRFEPAQSGDPAQGTRGYVESHTCYLIMAG</sequence>
<feature type="region of interest" description="Disordered" evidence="6">
    <location>
        <begin position="29"/>
        <end position="109"/>
    </location>
</feature>
<comment type="caution">
    <text evidence="7">The sequence shown here is derived from an EMBL/GenBank/DDBJ whole genome shotgun (WGS) entry which is preliminary data.</text>
</comment>
<dbReference type="Proteomes" id="UP001337655">
    <property type="component" value="Unassembled WGS sequence"/>
</dbReference>
<dbReference type="RefSeq" id="XP_064657816.1">
    <property type="nucleotide sequence ID" value="XM_064804015.1"/>
</dbReference>
<dbReference type="EMBL" id="JAVRRT010000010">
    <property type="protein sequence ID" value="KAK5168206.1"/>
    <property type="molecule type" value="Genomic_DNA"/>
</dbReference>
<reference evidence="7 8" key="1">
    <citation type="submission" date="2023-08" db="EMBL/GenBank/DDBJ databases">
        <title>Black Yeasts Isolated from many extreme environments.</title>
        <authorList>
            <person name="Coleine C."/>
            <person name="Stajich J.E."/>
            <person name="Selbmann L."/>
        </authorList>
    </citation>
    <scope>NUCLEOTIDE SEQUENCE [LARGE SCALE GENOMIC DNA]</scope>
    <source>
        <strain evidence="7 8">CCFEE 5935</strain>
    </source>
</reference>
<evidence type="ECO:0000313" key="8">
    <source>
        <dbReference type="Proteomes" id="UP001337655"/>
    </source>
</evidence>
<dbReference type="GO" id="GO:0043565">
    <property type="term" value="F:sequence-specific DNA binding"/>
    <property type="evidence" value="ECO:0007669"/>
    <property type="project" value="TreeGrafter"/>
</dbReference>
<name>A0AAV9P9U8_9PEZI</name>
<evidence type="ECO:0000256" key="3">
    <source>
        <dbReference type="ARBA" id="ARBA00023125"/>
    </source>
</evidence>